<sequence length="295" mass="32984">MRQFEVDARRYHRYSIPGGGNERFDTMTGMQLDAASTRHSHRVEKGFSLPETKRPFGVRATPALNRALANADAADDALFVTEAKEVLEALEQWNENGVLDERIAPRGDALPVNPLDPETLATFITSRHSIRDFDQRPVDRALVTEAVRLATYSPSVCNRQGFRAYYFDDRADIDRILEIHDGSRGFGSRVPGLFIVTWDIRAFETALERNQGWIDGGLFSMTLLLALHGLGLGAVPLNWSRLNAATDELRERAALPDHENVVMLIAAGHPAEGYRVARSTRRPMSQILRFGMPAD</sequence>
<dbReference type="SUPFAM" id="SSF55469">
    <property type="entry name" value="FMN-dependent nitroreductase-like"/>
    <property type="match status" value="1"/>
</dbReference>
<dbReference type="PANTHER" id="PTHR23026:SF90">
    <property type="entry name" value="IODOTYROSINE DEIODINASE 1"/>
    <property type="match status" value="1"/>
</dbReference>
<evidence type="ECO:0000259" key="4">
    <source>
        <dbReference type="Pfam" id="PF00881"/>
    </source>
</evidence>
<dbReference type="Proteomes" id="UP000198832">
    <property type="component" value="Unassembled WGS sequence"/>
</dbReference>
<accession>A0A1I1MJQ4</accession>
<dbReference type="RefSeq" id="WP_091125678.1">
    <property type="nucleotide sequence ID" value="NZ_FOLB01000012.1"/>
</dbReference>
<keyword evidence="1" id="KW-0285">Flavoprotein</keyword>
<reference evidence="5 6" key="1">
    <citation type="submission" date="2016-10" db="EMBL/GenBank/DDBJ databases">
        <authorList>
            <person name="de Groot N.N."/>
        </authorList>
    </citation>
    <scope>NUCLEOTIDE SEQUENCE [LARGE SCALE GENOMIC DNA]</scope>
    <source>
        <strain evidence="5 6">CGMCC 1.7056</strain>
    </source>
</reference>
<dbReference type="InterPro" id="IPR000415">
    <property type="entry name" value="Nitroreductase-like"/>
</dbReference>
<dbReference type="PANTHER" id="PTHR23026">
    <property type="entry name" value="NADPH NITROREDUCTASE"/>
    <property type="match status" value="1"/>
</dbReference>
<evidence type="ECO:0000313" key="6">
    <source>
        <dbReference type="Proteomes" id="UP000198832"/>
    </source>
</evidence>
<keyword evidence="2" id="KW-0288">FMN</keyword>
<dbReference type="InterPro" id="IPR050627">
    <property type="entry name" value="Nitroreductase/BluB"/>
</dbReference>
<feature type="domain" description="Nitroreductase" evidence="4">
    <location>
        <begin position="124"/>
        <end position="178"/>
    </location>
</feature>
<dbReference type="InterPro" id="IPR029479">
    <property type="entry name" value="Nitroreductase"/>
</dbReference>
<evidence type="ECO:0000256" key="1">
    <source>
        <dbReference type="ARBA" id="ARBA00022630"/>
    </source>
</evidence>
<protein>
    <submittedName>
        <fullName evidence="5">Nitroreductase</fullName>
    </submittedName>
</protein>
<dbReference type="Gene3D" id="3.40.109.10">
    <property type="entry name" value="NADH Oxidase"/>
    <property type="match status" value="1"/>
</dbReference>
<dbReference type="GO" id="GO:0016491">
    <property type="term" value="F:oxidoreductase activity"/>
    <property type="evidence" value="ECO:0007669"/>
    <property type="project" value="UniProtKB-KW"/>
</dbReference>
<name>A0A1I1MJQ4_9ACTN</name>
<proteinExistence type="predicted"/>
<gene>
    <name evidence="5" type="ORF">SAMN04487968_112136</name>
</gene>
<evidence type="ECO:0000313" key="5">
    <source>
        <dbReference type="EMBL" id="SFC85649.1"/>
    </source>
</evidence>
<dbReference type="Pfam" id="PF00881">
    <property type="entry name" value="Nitroreductase"/>
    <property type="match status" value="1"/>
</dbReference>
<dbReference type="STRING" id="574651.SAMN04487968_112136"/>
<keyword evidence="6" id="KW-1185">Reference proteome</keyword>
<dbReference type="CDD" id="cd02062">
    <property type="entry name" value="Nitro_FMN_reductase"/>
    <property type="match status" value="1"/>
</dbReference>
<organism evidence="5 6">
    <name type="scientific">Nocardioides terrae</name>
    <dbReference type="NCBI Taxonomy" id="574651"/>
    <lineage>
        <taxon>Bacteria</taxon>
        <taxon>Bacillati</taxon>
        <taxon>Actinomycetota</taxon>
        <taxon>Actinomycetes</taxon>
        <taxon>Propionibacteriales</taxon>
        <taxon>Nocardioidaceae</taxon>
        <taxon>Nocardioides</taxon>
    </lineage>
</organism>
<dbReference type="EMBL" id="FOLB01000012">
    <property type="protein sequence ID" value="SFC85649.1"/>
    <property type="molecule type" value="Genomic_DNA"/>
</dbReference>
<dbReference type="OrthoDB" id="9798230at2"/>
<evidence type="ECO:0000256" key="3">
    <source>
        <dbReference type="ARBA" id="ARBA00023002"/>
    </source>
</evidence>
<keyword evidence="3" id="KW-0560">Oxidoreductase</keyword>
<evidence type="ECO:0000256" key="2">
    <source>
        <dbReference type="ARBA" id="ARBA00022643"/>
    </source>
</evidence>
<dbReference type="AlphaFoldDB" id="A0A1I1MJQ4"/>